<organism evidence="2 3">
    <name type="scientific">Micromonospora arborensis</name>
    <dbReference type="NCBI Taxonomy" id="2116518"/>
    <lineage>
        <taxon>Bacteria</taxon>
        <taxon>Bacillati</taxon>
        <taxon>Actinomycetota</taxon>
        <taxon>Actinomycetes</taxon>
        <taxon>Micromonosporales</taxon>
        <taxon>Micromonosporaceae</taxon>
        <taxon>Micromonospora</taxon>
    </lineage>
</organism>
<proteinExistence type="predicted"/>
<dbReference type="InterPro" id="IPR001932">
    <property type="entry name" value="PPM-type_phosphatase-like_dom"/>
</dbReference>
<dbReference type="Pfam" id="PF13672">
    <property type="entry name" value="PP2C_2"/>
    <property type="match status" value="1"/>
</dbReference>
<dbReference type="AlphaFoldDB" id="A0A318NSM3"/>
<feature type="domain" description="PPM-type phosphatase" evidence="1">
    <location>
        <begin position="14"/>
        <end position="211"/>
    </location>
</feature>
<name>A0A318NSM3_9ACTN</name>
<dbReference type="EMBL" id="PYBV01000002">
    <property type="protein sequence ID" value="PYC76203.1"/>
    <property type="molecule type" value="Genomic_DNA"/>
</dbReference>
<gene>
    <name evidence="2" type="ORF">C7C45_01550</name>
</gene>
<evidence type="ECO:0000259" key="1">
    <source>
        <dbReference type="Pfam" id="PF13672"/>
    </source>
</evidence>
<dbReference type="OrthoDB" id="3190646at2"/>
<accession>A0A318NSM3</accession>
<evidence type="ECO:0000313" key="2">
    <source>
        <dbReference type="EMBL" id="PYC76203.1"/>
    </source>
</evidence>
<dbReference type="Proteomes" id="UP000248333">
    <property type="component" value="Unassembled WGS sequence"/>
</dbReference>
<sequence>MDFAFATAPGSDRPNEDHVVTTADYAIVLDGVTELPDLDTGCVHGPAWLVRELGDCLARALTAGPTVSLELILATAIEEARGCHAGRCDLSNPHSPSSTVAIVRARGEQVDYLVLCDSSVVFENGNGLTVVRDDRTDTLPAYDRHTVGRLRNRPGGFWVASTDPAAAAEAVTGSVARAGLRRLLLCTDGISRLTEFFQLGWTDVFEIAERSGPRAVIDAVRRYETERPDLLARVGRGPVKRHDDATLAVLRGPF</sequence>
<keyword evidence="3" id="KW-1185">Reference proteome</keyword>
<comment type="caution">
    <text evidence="2">The sequence shown here is derived from an EMBL/GenBank/DDBJ whole genome shotgun (WGS) entry which is preliminary data.</text>
</comment>
<dbReference type="Gene3D" id="3.60.40.10">
    <property type="entry name" value="PPM-type phosphatase domain"/>
    <property type="match status" value="1"/>
</dbReference>
<reference evidence="2 3" key="1">
    <citation type="submission" date="2018-03" db="EMBL/GenBank/DDBJ databases">
        <title>Bioinformatic expansion and discovery of thiopeptide antibiotics.</title>
        <authorList>
            <person name="Schwalen C.J."/>
            <person name="Hudson G.A."/>
            <person name="Mitchell D.A."/>
        </authorList>
    </citation>
    <scope>NUCLEOTIDE SEQUENCE [LARGE SCALE GENOMIC DNA]</scope>
    <source>
        <strain evidence="2 3">NRRL 8041</strain>
    </source>
</reference>
<dbReference type="InterPro" id="IPR036457">
    <property type="entry name" value="PPM-type-like_dom_sf"/>
</dbReference>
<protein>
    <recommendedName>
        <fullName evidence="1">PPM-type phosphatase domain-containing protein</fullName>
    </recommendedName>
</protein>
<evidence type="ECO:0000313" key="3">
    <source>
        <dbReference type="Proteomes" id="UP000248333"/>
    </source>
</evidence>
<dbReference type="SUPFAM" id="SSF81606">
    <property type="entry name" value="PP2C-like"/>
    <property type="match status" value="1"/>
</dbReference>